<feature type="transmembrane region" description="Helical" evidence="1">
    <location>
        <begin position="229"/>
        <end position="253"/>
    </location>
</feature>
<accession>A0A3N4IN36</accession>
<keyword evidence="1" id="KW-0812">Transmembrane</keyword>
<dbReference type="PANTHER" id="PTHR33048:SF92">
    <property type="entry name" value="INTEGRAL MEMBRANE PROTEIN"/>
    <property type="match status" value="1"/>
</dbReference>
<feature type="transmembrane region" description="Helical" evidence="1">
    <location>
        <begin position="38"/>
        <end position="56"/>
    </location>
</feature>
<keyword evidence="3" id="KW-1185">Reference proteome</keyword>
<gene>
    <name evidence="2" type="ORF">BJ508DRAFT_411944</name>
</gene>
<keyword evidence="1" id="KW-0472">Membrane</keyword>
<keyword evidence="1" id="KW-1133">Transmembrane helix</keyword>
<dbReference type="Proteomes" id="UP000275078">
    <property type="component" value="Unassembled WGS sequence"/>
</dbReference>
<dbReference type="OrthoDB" id="5372266at2759"/>
<proteinExistence type="predicted"/>
<feature type="transmembrane region" description="Helical" evidence="1">
    <location>
        <begin position="182"/>
        <end position="205"/>
    </location>
</feature>
<name>A0A3N4IN36_ASCIM</name>
<organism evidence="2 3">
    <name type="scientific">Ascobolus immersus RN42</name>
    <dbReference type="NCBI Taxonomy" id="1160509"/>
    <lineage>
        <taxon>Eukaryota</taxon>
        <taxon>Fungi</taxon>
        <taxon>Dikarya</taxon>
        <taxon>Ascomycota</taxon>
        <taxon>Pezizomycotina</taxon>
        <taxon>Pezizomycetes</taxon>
        <taxon>Pezizales</taxon>
        <taxon>Ascobolaceae</taxon>
        <taxon>Ascobolus</taxon>
    </lineage>
</organism>
<protein>
    <recommendedName>
        <fullName evidence="4">Integral membrane protein</fullName>
    </recommendedName>
</protein>
<evidence type="ECO:0000313" key="3">
    <source>
        <dbReference type="Proteomes" id="UP000275078"/>
    </source>
</evidence>
<feature type="transmembrane region" description="Helical" evidence="1">
    <location>
        <begin position="77"/>
        <end position="99"/>
    </location>
</feature>
<evidence type="ECO:0008006" key="4">
    <source>
        <dbReference type="Google" id="ProtNLM"/>
    </source>
</evidence>
<evidence type="ECO:0000256" key="1">
    <source>
        <dbReference type="SAM" id="Phobius"/>
    </source>
</evidence>
<evidence type="ECO:0000313" key="2">
    <source>
        <dbReference type="EMBL" id="RPA85540.1"/>
    </source>
</evidence>
<dbReference type="PANTHER" id="PTHR33048">
    <property type="entry name" value="PTH11-LIKE INTEGRAL MEMBRANE PROTEIN (AFU_ORTHOLOGUE AFUA_5G11245)"/>
    <property type="match status" value="1"/>
</dbReference>
<reference evidence="2 3" key="1">
    <citation type="journal article" date="2018" name="Nat. Ecol. Evol.">
        <title>Pezizomycetes genomes reveal the molecular basis of ectomycorrhizal truffle lifestyle.</title>
        <authorList>
            <person name="Murat C."/>
            <person name="Payen T."/>
            <person name="Noel B."/>
            <person name="Kuo A."/>
            <person name="Morin E."/>
            <person name="Chen J."/>
            <person name="Kohler A."/>
            <person name="Krizsan K."/>
            <person name="Balestrini R."/>
            <person name="Da Silva C."/>
            <person name="Montanini B."/>
            <person name="Hainaut M."/>
            <person name="Levati E."/>
            <person name="Barry K.W."/>
            <person name="Belfiori B."/>
            <person name="Cichocki N."/>
            <person name="Clum A."/>
            <person name="Dockter R.B."/>
            <person name="Fauchery L."/>
            <person name="Guy J."/>
            <person name="Iotti M."/>
            <person name="Le Tacon F."/>
            <person name="Lindquist E.A."/>
            <person name="Lipzen A."/>
            <person name="Malagnac F."/>
            <person name="Mello A."/>
            <person name="Molinier V."/>
            <person name="Miyauchi S."/>
            <person name="Poulain J."/>
            <person name="Riccioni C."/>
            <person name="Rubini A."/>
            <person name="Sitrit Y."/>
            <person name="Splivallo R."/>
            <person name="Traeger S."/>
            <person name="Wang M."/>
            <person name="Zifcakova L."/>
            <person name="Wipf D."/>
            <person name="Zambonelli A."/>
            <person name="Paolocci F."/>
            <person name="Nowrousian M."/>
            <person name="Ottonello S."/>
            <person name="Baldrian P."/>
            <person name="Spatafora J.W."/>
            <person name="Henrissat B."/>
            <person name="Nagy L.G."/>
            <person name="Aury J.M."/>
            <person name="Wincker P."/>
            <person name="Grigoriev I.V."/>
            <person name="Bonfante P."/>
            <person name="Martin F.M."/>
        </authorList>
    </citation>
    <scope>NUCLEOTIDE SEQUENCE [LARGE SCALE GENOMIC DNA]</scope>
    <source>
        <strain evidence="2 3">RN42</strain>
    </source>
</reference>
<feature type="transmembrane region" description="Helical" evidence="1">
    <location>
        <begin position="265"/>
        <end position="288"/>
    </location>
</feature>
<sequence>MAQPQGWSSDDEPPRNTTKQYEPGEMAGIYHDSLYHPGFQFVMVFINAILFALVALRFQVLKRLKYKWWSPRGVSDFFIICGTILCSATFVCYFIGLFMHRDSFRLIDRIERYQTMEFFPQLEPLMPLLFEIIIDFEDIYTKFMVSLYVRRALLLYGVWMVKLAFVAIYYEFKIHLSKICRILIYAHTALTIVSLIVFGTVHSLWLSYKYDMQLVEFKHPGSLIVTNEFLIAGVDIATDLMLMIIATLVIRALRLGKPDRRPTFVLIAVGTTCVIITIVRTIALILNLENLTRILLILETYVAMYGACLPALRILSQRWRDEQVDNSWRRKRTPGNSTGASSSMTSIDYSKINYTTADDLH</sequence>
<feature type="transmembrane region" description="Helical" evidence="1">
    <location>
        <begin position="153"/>
        <end position="170"/>
    </location>
</feature>
<feature type="transmembrane region" description="Helical" evidence="1">
    <location>
        <begin position="294"/>
        <end position="312"/>
    </location>
</feature>
<dbReference type="AlphaFoldDB" id="A0A3N4IN36"/>
<dbReference type="InterPro" id="IPR052337">
    <property type="entry name" value="SAT4-like"/>
</dbReference>
<dbReference type="EMBL" id="ML119653">
    <property type="protein sequence ID" value="RPA85540.1"/>
    <property type="molecule type" value="Genomic_DNA"/>
</dbReference>